<proteinExistence type="predicted"/>
<evidence type="ECO:0000313" key="1">
    <source>
        <dbReference type="EMBL" id="GAH33764.1"/>
    </source>
</evidence>
<protein>
    <submittedName>
        <fullName evidence="1">Uncharacterized protein</fullName>
    </submittedName>
</protein>
<dbReference type="EMBL" id="BARU01007880">
    <property type="protein sequence ID" value="GAH33764.1"/>
    <property type="molecule type" value="Genomic_DNA"/>
</dbReference>
<gene>
    <name evidence="1" type="ORF">S03H2_15491</name>
</gene>
<reference evidence="1" key="1">
    <citation type="journal article" date="2014" name="Front. Microbiol.">
        <title>High frequency of phylogenetically diverse reductive dehalogenase-homologous genes in deep subseafloor sedimentary metagenomes.</title>
        <authorList>
            <person name="Kawai M."/>
            <person name="Futagami T."/>
            <person name="Toyoda A."/>
            <person name="Takaki Y."/>
            <person name="Nishi S."/>
            <person name="Hori S."/>
            <person name="Arai W."/>
            <person name="Tsubouchi T."/>
            <person name="Morono Y."/>
            <person name="Uchiyama I."/>
            <person name="Ito T."/>
            <person name="Fujiyama A."/>
            <person name="Inagaki F."/>
            <person name="Takami H."/>
        </authorList>
    </citation>
    <scope>NUCLEOTIDE SEQUENCE</scope>
    <source>
        <strain evidence="1">Expedition CK06-06</strain>
    </source>
</reference>
<organism evidence="1">
    <name type="scientific">marine sediment metagenome</name>
    <dbReference type="NCBI Taxonomy" id="412755"/>
    <lineage>
        <taxon>unclassified sequences</taxon>
        <taxon>metagenomes</taxon>
        <taxon>ecological metagenomes</taxon>
    </lineage>
</organism>
<accession>X1FWP2</accession>
<sequence>LITRDDVKSDDKHLNKLKAKYEKLLKDDPFWDLTTPYEYETDYRIPKKPIEKVNVKKLAKAKEVEMEKSGEFVE</sequence>
<feature type="non-terminal residue" evidence="1">
    <location>
        <position position="1"/>
    </location>
</feature>
<comment type="caution">
    <text evidence="1">The sequence shown here is derived from an EMBL/GenBank/DDBJ whole genome shotgun (WGS) entry which is preliminary data.</text>
</comment>
<dbReference type="AlphaFoldDB" id="X1FWP2"/>
<name>X1FWP2_9ZZZZ</name>